<comment type="caution">
    <text evidence="2">The sequence shown here is derived from an EMBL/GenBank/DDBJ whole genome shotgun (WGS) entry which is preliminary data.</text>
</comment>
<gene>
    <name evidence="2" type="ORF">DXC51_07955</name>
</gene>
<reference evidence="2" key="1">
    <citation type="submission" date="2018-08" db="EMBL/GenBank/DDBJ databases">
        <title>A genome reference for cultivated species of the human gut microbiota.</title>
        <authorList>
            <person name="Zou Y."/>
            <person name="Xue W."/>
            <person name="Luo G."/>
        </authorList>
    </citation>
    <scope>NUCLEOTIDE SEQUENCE [LARGE SCALE GENOMIC DNA]</scope>
    <source>
        <strain evidence="2">TF05-5AC</strain>
    </source>
</reference>
<protein>
    <recommendedName>
        <fullName evidence="1">Glycosyl hydrolase family 13 catalytic domain-containing protein</fullName>
    </recommendedName>
</protein>
<dbReference type="InterPro" id="IPR006047">
    <property type="entry name" value="GH13_cat_dom"/>
</dbReference>
<dbReference type="PANTHER" id="PTHR10357">
    <property type="entry name" value="ALPHA-AMYLASE FAMILY MEMBER"/>
    <property type="match status" value="1"/>
</dbReference>
<dbReference type="InterPro" id="IPR017853">
    <property type="entry name" value="GH"/>
</dbReference>
<feature type="domain" description="Glycosyl hydrolase family 13 catalytic" evidence="1">
    <location>
        <begin position="24"/>
        <end position="450"/>
    </location>
</feature>
<organism evidence="2 3">
    <name type="scientific">Eisenbergiella massiliensis</name>
    <dbReference type="NCBI Taxonomy" id="1720294"/>
    <lineage>
        <taxon>Bacteria</taxon>
        <taxon>Bacillati</taxon>
        <taxon>Bacillota</taxon>
        <taxon>Clostridia</taxon>
        <taxon>Lachnospirales</taxon>
        <taxon>Lachnospiraceae</taxon>
        <taxon>Eisenbergiella</taxon>
    </lineage>
</organism>
<evidence type="ECO:0000259" key="1">
    <source>
        <dbReference type="SMART" id="SM00642"/>
    </source>
</evidence>
<name>A0A3E3I7Y7_9FIRM</name>
<proteinExistence type="predicted"/>
<dbReference type="Pfam" id="PF00128">
    <property type="entry name" value="Alpha-amylase"/>
    <property type="match status" value="1"/>
</dbReference>
<dbReference type="Proteomes" id="UP000260812">
    <property type="component" value="Unassembled WGS sequence"/>
</dbReference>
<dbReference type="GO" id="GO:0005975">
    <property type="term" value="P:carbohydrate metabolic process"/>
    <property type="evidence" value="ECO:0007669"/>
    <property type="project" value="InterPro"/>
</dbReference>
<dbReference type="SMART" id="SM00642">
    <property type="entry name" value="Aamy"/>
    <property type="match status" value="1"/>
</dbReference>
<sequence length="606" mass="68970">MNNEVMDSNITDAPEYLDQLIVYEIATKNFTSPTGPESGTFASLEEKLPYLEELGINGIWLSGHQLCREGHFYNIWSEYACIRPDRIDPTLGTEEDFRRLVQNAHSRGIRVFLDVITHGVMKDSPLVQEHPDWFAGESWGMKDYDWYGNHPDLDVWWINTWLWYVREFGVDGFRLDVAHYRNDLWAQIRKGAADFGKKILIIAESGPAIRGVTDILQHGEVISHNYGLNRSHRMLYDAAGYCADRQTRANERYQVKIFYEDGTVQDSSRNHWHQPEKVPEVIEEGACTRTEEGAASAAWQMQTGRLRVENIYGEKAVRNIQIADNQGQLWNSNREGVLEVDYTVSVQKKKNGLLLEFPLRIQDGQRLSIQLSCHDGGWVGFPGEENPYCAQGSRYLAGYTTLLAPGVPVFMSGEEFNADYRPLPQLSPGLFGGEPYGKGRWLYGSWIDWEQLKLPEKTQMLEDMKSIIKIRRSHSELIKPCRMGDTKRNFAAIEYEADRELPIPYCYMEKGRVLLIAANPSAEEDVGMRFRLHEVLETAADNTDSAARWQVSALFGALPGGKERILATADELEKLRWTIKRDLACGGGLLVLEFEAIPGTHSPQPR</sequence>
<dbReference type="AlphaFoldDB" id="A0A3E3I7Y7"/>
<keyword evidence="3" id="KW-1185">Reference proteome</keyword>
<dbReference type="Gene3D" id="3.20.20.80">
    <property type="entry name" value="Glycosidases"/>
    <property type="match status" value="1"/>
</dbReference>
<dbReference type="SUPFAM" id="SSF51445">
    <property type="entry name" value="(Trans)glycosidases"/>
    <property type="match status" value="1"/>
</dbReference>
<dbReference type="GeneID" id="97986813"/>
<dbReference type="RefSeq" id="WP_117544238.1">
    <property type="nucleotide sequence ID" value="NZ_QVLV01000004.1"/>
</dbReference>
<evidence type="ECO:0000313" key="3">
    <source>
        <dbReference type="Proteomes" id="UP000260812"/>
    </source>
</evidence>
<dbReference type="EMBL" id="QVLV01000004">
    <property type="protein sequence ID" value="RGE62520.1"/>
    <property type="molecule type" value="Genomic_DNA"/>
</dbReference>
<evidence type="ECO:0000313" key="2">
    <source>
        <dbReference type="EMBL" id="RGE62520.1"/>
    </source>
</evidence>
<accession>A0A3E3I7Y7</accession>